<dbReference type="EMBL" id="KN834782">
    <property type="protein sequence ID" value="KIK58911.1"/>
    <property type="molecule type" value="Genomic_DNA"/>
</dbReference>
<organism evidence="3 4">
    <name type="scientific">Collybiopsis luxurians FD-317 M1</name>
    <dbReference type="NCBI Taxonomy" id="944289"/>
    <lineage>
        <taxon>Eukaryota</taxon>
        <taxon>Fungi</taxon>
        <taxon>Dikarya</taxon>
        <taxon>Basidiomycota</taxon>
        <taxon>Agaricomycotina</taxon>
        <taxon>Agaricomycetes</taxon>
        <taxon>Agaricomycetidae</taxon>
        <taxon>Agaricales</taxon>
        <taxon>Marasmiineae</taxon>
        <taxon>Omphalotaceae</taxon>
        <taxon>Collybiopsis</taxon>
        <taxon>Collybiopsis luxurians</taxon>
    </lineage>
</organism>
<feature type="coiled-coil region" evidence="1">
    <location>
        <begin position="162"/>
        <end position="192"/>
    </location>
</feature>
<dbReference type="HOGENOM" id="CLU_1180335_0_0_1"/>
<feature type="region of interest" description="Disordered" evidence="2">
    <location>
        <begin position="1"/>
        <end position="70"/>
    </location>
</feature>
<evidence type="ECO:0000313" key="3">
    <source>
        <dbReference type="EMBL" id="KIK58911.1"/>
    </source>
</evidence>
<keyword evidence="4" id="KW-1185">Reference proteome</keyword>
<feature type="compositionally biased region" description="Polar residues" evidence="2">
    <location>
        <begin position="23"/>
        <end position="33"/>
    </location>
</feature>
<evidence type="ECO:0000256" key="1">
    <source>
        <dbReference type="SAM" id="Coils"/>
    </source>
</evidence>
<name>A0A0D0BTW8_9AGAR</name>
<proteinExistence type="predicted"/>
<feature type="compositionally biased region" description="Polar residues" evidence="2">
    <location>
        <begin position="60"/>
        <end position="69"/>
    </location>
</feature>
<protein>
    <submittedName>
        <fullName evidence="3">Uncharacterized protein</fullName>
    </submittedName>
</protein>
<keyword evidence="1" id="KW-0175">Coiled coil</keyword>
<reference evidence="3 4" key="1">
    <citation type="submission" date="2014-04" db="EMBL/GenBank/DDBJ databases">
        <title>Evolutionary Origins and Diversification of the Mycorrhizal Mutualists.</title>
        <authorList>
            <consortium name="DOE Joint Genome Institute"/>
            <consortium name="Mycorrhizal Genomics Consortium"/>
            <person name="Kohler A."/>
            <person name="Kuo A."/>
            <person name="Nagy L.G."/>
            <person name="Floudas D."/>
            <person name="Copeland A."/>
            <person name="Barry K.W."/>
            <person name="Cichocki N."/>
            <person name="Veneault-Fourrey C."/>
            <person name="LaButti K."/>
            <person name="Lindquist E.A."/>
            <person name="Lipzen A."/>
            <person name="Lundell T."/>
            <person name="Morin E."/>
            <person name="Murat C."/>
            <person name="Riley R."/>
            <person name="Ohm R."/>
            <person name="Sun H."/>
            <person name="Tunlid A."/>
            <person name="Henrissat B."/>
            <person name="Grigoriev I.V."/>
            <person name="Hibbett D.S."/>
            <person name="Martin F."/>
        </authorList>
    </citation>
    <scope>NUCLEOTIDE SEQUENCE [LARGE SCALE GENOMIC DNA]</scope>
    <source>
        <strain evidence="3 4">FD-317 M1</strain>
    </source>
</reference>
<evidence type="ECO:0000256" key="2">
    <source>
        <dbReference type="SAM" id="MobiDB-lite"/>
    </source>
</evidence>
<sequence>MAASQTNSKEGSSGTSEGRDGQEGSTSGSNTGLTKRHGTLDHRDNNEWEDVDDHDSSSHIDNTQPTQRAESGVHLTVYRVKQKALVKAIEGLKAKQDEDFAKLAEEHGITVSKVKRLFGSASCLNKRHTNSVQDAILHTQAQLMNAGKGCGQKAGITQIQKVAKKNKELQAAKKDKDKLAQLMQDLVHYQQDKKEVAKISNKTGTLHAGKLFRHFKDEFTELHQSTEVAGFGIFT</sequence>
<evidence type="ECO:0000313" key="4">
    <source>
        <dbReference type="Proteomes" id="UP000053593"/>
    </source>
</evidence>
<gene>
    <name evidence="3" type="ORF">GYMLUDRAFT_60427</name>
</gene>
<accession>A0A0D0BTW8</accession>
<feature type="compositionally biased region" description="Polar residues" evidence="2">
    <location>
        <begin position="1"/>
        <end position="16"/>
    </location>
</feature>
<dbReference type="Proteomes" id="UP000053593">
    <property type="component" value="Unassembled WGS sequence"/>
</dbReference>
<dbReference type="AlphaFoldDB" id="A0A0D0BTW8"/>